<reference evidence="2 3" key="1">
    <citation type="journal article" date="2015" name="Genome Announc.">
        <title>Expanding the biotechnology potential of lactobacilli through comparative genomics of 213 strains and associated genera.</title>
        <authorList>
            <person name="Sun Z."/>
            <person name="Harris H.M."/>
            <person name="McCann A."/>
            <person name="Guo C."/>
            <person name="Argimon S."/>
            <person name="Zhang W."/>
            <person name="Yang X."/>
            <person name="Jeffery I.B."/>
            <person name="Cooney J.C."/>
            <person name="Kagawa T.F."/>
            <person name="Liu W."/>
            <person name="Song Y."/>
            <person name="Salvetti E."/>
            <person name="Wrobel A."/>
            <person name="Rasinkangas P."/>
            <person name="Parkhill J."/>
            <person name="Rea M.C."/>
            <person name="O'Sullivan O."/>
            <person name="Ritari J."/>
            <person name="Douillard F.P."/>
            <person name="Paul Ross R."/>
            <person name="Yang R."/>
            <person name="Briner A.E."/>
            <person name="Felis G.E."/>
            <person name="de Vos W.M."/>
            <person name="Barrangou R."/>
            <person name="Klaenhammer T.R."/>
            <person name="Caufield P.W."/>
            <person name="Cui Y."/>
            <person name="Zhang H."/>
            <person name="O'Toole P.W."/>
        </authorList>
    </citation>
    <scope>NUCLEOTIDE SEQUENCE [LARGE SCALE GENOMIC DNA]</scope>
    <source>
        <strain evidence="2 3">DSM 17758</strain>
    </source>
</reference>
<dbReference type="STRING" id="1423735.FC15_GL000782"/>
<evidence type="ECO:0000256" key="1">
    <source>
        <dbReference type="SAM" id="Phobius"/>
    </source>
</evidence>
<dbReference type="EMBL" id="AZFX01000094">
    <property type="protein sequence ID" value="KRM08100.1"/>
    <property type="molecule type" value="Genomic_DNA"/>
</dbReference>
<keyword evidence="1" id="KW-1133">Transmembrane helix</keyword>
<keyword evidence="1" id="KW-0812">Transmembrane</keyword>
<accession>A0A0R1VX79</accession>
<organism evidence="2 3">
    <name type="scientific">Lapidilactobacillus concavus DSM 17758</name>
    <dbReference type="NCBI Taxonomy" id="1423735"/>
    <lineage>
        <taxon>Bacteria</taxon>
        <taxon>Bacillati</taxon>
        <taxon>Bacillota</taxon>
        <taxon>Bacilli</taxon>
        <taxon>Lactobacillales</taxon>
        <taxon>Lactobacillaceae</taxon>
        <taxon>Lapidilactobacillus</taxon>
    </lineage>
</organism>
<gene>
    <name evidence="2" type="ORF">FC15_GL000782</name>
</gene>
<keyword evidence="1" id="KW-0472">Membrane</keyword>
<sequence>MWVIRVGIGYIVGIILGYGLPGIYLVWVCEWALRGTIFLIRFKGKRWYAHQLS</sequence>
<dbReference type="AlphaFoldDB" id="A0A0R1VX79"/>
<feature type="transmembrane region" description="Helical" evidence="1">
    <location>
        <begin position="6"/>
        <end position="33"/>
    </location>
</feature>
<proteinExistence type="predicted"/>
<evidence type="ECO:0000313" key="2">
    <source>
        <dbReference type="EMBL" id="KRM08100.1"/>
    </source>
</evidence>
<keyword evidence="3" id="KW-1185">Reference proteome</keyword>
<comment type="caution">
    <text evidence="2">The sequence shown here is derived from an EMBL/GenBank/DDBJ whole genome shotgun (WGS) entry which is preliminary data.</text>
</comment>
<evidence type="ECO:0008006" key="4">
    <source>
        <dbReference type="Google" id="ProtNLM"/>
    </source>
</evidence>
<protein>
    <recommendedName>
        <fullName evidence="4">MATE efflux family protein</fullName>
    </recommendedName>
</protein>
<dbReference type="PATRIC" id="fig|1423735.3.peg.813"/>
<name>A0A0R1VX79_9LACO</name>
<evidence type="ECO:0000313" key="3">
    <source>
        <dbReference type="Proteomes" id="UP000051315"/>
    </source>
</evidence>
<dbReference type="Proteomes" id="UP000051315">
    <property type="component" value="Unassembled WGS sequence"/>
</dbReference>